<dbReference type="WBParaSite" id="ECPE_0001577401-mRNA-1">
    <property type="protein sequence ID" value="ECPE_0001577401-mRNA-1"/>
    <property type="gene ID" value="ECPE_0001577401"/>
</dbReference>
<evidence type="ECO:0000313" key="3">
    <source>
        <dbReference type="Proteomes" id="UP000272942"/>
    </source>
</evidence>
<reference evidence="4" key="1">
    <citation type="submission" date="2016-06" db="UniProtKB">
        <authorList>
            <consortium name="WormBaseParasite"/>
        </authorList>
    </citation>
    <scope>IDENTIFICATION</scope>
</reference>
<protein>
    <submittedName>
        <fullName evidence="2 4">Uncharacterized protein</fullName>
    </submittedName>
</protein>
<evidence type="ECO:0000313" key="4">
    <source>
        <dbReference type="WBParaSite" id="ECPE_0001577401-mRNA-1"/>
    </source>
</evidence>
<name>A0A183B949_9TREM</name>
<feature type="region of interest" description="Disordered" evidence="1">
    <location>
        <begin position="1"/>
        <end position="40"/>
    </location>
</feature>
<proteinExistence type="predicted"/>
<evidence type="ECO:0000313" key="2">
    <source>
        <dbReference type="EMBL" id="VDP93006.1"/>
    </source>
</evidence>
<sequence length="327" mass="34549">MMGSRQELPPLPVNTSHSKAIDTPTVTRRNPCGASSSCTETVERAQLPEAALRCRSQPSEPPLGSTSPIRTTVPPDERDNMLIPKTTPPTVVMSGTIDSGSTHMPTAVAMPVTTVGLKRRRGPSLDTFDSLNVTGSDALTSNHTLWCLSPVENSNQKHASNPSPHPNDATLVRNGRTSSVHPETGSVFSPFGSWSSSVPGISPFRVPCSSDGGGGSTAGDVFIFGSGSRFETDPDPDEGTIKRESDPGLSRFHCHTCPVCTYGRAIAQTTVGAMDEGMWTEQTGCGMLDGETACSRSPVLWKTMDLGSHATGNVETAIQRGVPCPTR</sequence>
<evidence type="ECO:0000256" key="1">
    <source>
        <dbReference type="SAM" id="MobiDB-lite"/>
    </source>
</evidence>
<keyword evidence="3" id="KW-1185">Reference proteome</keyword>
<gene>
    <name evidence="2" type="ORF">ECPE_LOCUS15734</name>
</gene>
<organism evidence="4">
    <name type="scientific">Echinostoma caproni</name>
    <dbReference type="NCBI Taxonomy" id="27848"/>
    <lineage>
        <taxon>Eukaryota</taxon>
        <taxon>Metazoa</taxon>
        <taxon>Spiralia</taxon>
        <taxon>Lophotrochozoa</taxon>
        <taxon>Platyhelminthes</taxon>
        <taxon>Trematoda</taxon>
        <taxon>Digenea</taxon>
        <taxon>Plagiorchiida</taxon>
        <taxon>Echinostomata</taxon>
        <taxon>Echinostomatoidea</taxon>
        <taxon>Echinostomatidae</taxon>
        <taxon>Echinostoma</taxon>
    </lineage>
</organism>
<accession>A0A183B949</accession>
<dbReference type="EMBL" id="UZAN01061600">
    <property type="protein sequence ID" value="VDP93006.1"/>
    <property type="molecule type" value="Genomic_DNA"/>
</dbReference>
<reference evidence="2 3" key="2">
    <citation type="submission" date="2018-11" db="EMBL/GenBank/DDBJ databases">
        <authorList>
            <consortium name="Pathogen Informatics"/>
        </authorList>
    </citation>
    <scope>NUCLEOTIDE SEQUENCE [LARGE SCALE GENOMIC DNA]</scope>
    <source>
        <strain evidence="2 3">Egypt</strain>
    </source>
</reference>
<dbReference type="AlphaFoldDB" id="A0A183B949"/>
<feature type="region of interest" description="Disordered" evidence="1">
    <location>
        <begin position="154"/>
        <end position="184"/>
    </location>
</feature>
<feature type="region of interest" description="Disordered" evidence="1">
    <location>
        <begin position="53"/>
        <end position="91"/>
    </location>
</feature>
<dbReference type="Proteomes" id="UP000272942">
    <property type="component" value="Unassembled WGS sequence"/>
</dbReference>
<feature type="compositionally biased region" description="Polar residues" evidence="1">
    <location>
        <begin position="13"/>
        <end position="40"/>
    </location>
</feature>